<name>X1GRH6_9ZZZZ</name>
<evidence type="ECO:0000256" key="1">
    <source>
        <dbReference type="SAM" id="Coils"/>
    </source>
</evidence>
<organism evidence="2">
    <name type="scientific">marine sediment metagenome</name>
    <dbReference type="NCBI Taxonomy" id="412755"/>
    <lineage>
        <taxon>unclassified sequences</taxon>
        <taxon>metagenomes</taxon>
        <taxon>ecological metagenomes</taxon>
    </lineage>
</organism>
<proteinExistence type="predicted"/>
<evidence type="ECO:0000313" key="2">
    <source>
        <dbReference type="EMBL" id="GAH35613.1"/>
    </source>
</evidence>
<keyword evidence="1" id="KW-0175">Coiled coil</keyword>
<reference evidence="2" key="1">
    <citation type="journal article" date="2014" name="Front. Microbiol.">
        <title>High frequency of phylogenetically diverse reductive dehalogenase-homologous genes in deep subseafloor sedimentary metagenomes.</title>
        <authorList>
            <person name="Kawai M."/>
            <person name="Futagami T."/>
            <person name="Toyoda A."/>
            <person name="Takaki Y."/>
            <person name="Nishi S."/>
            <person name="Hori S."/>
            <person name="Arai W."/>
            <person name="Tsubouchi T."/>
            <person name="Morono Y."/>
            <person name="Uchiyama I."/>
            <person name="Ito T."/>
            <person name="Fujiyama A."/>
            <person name="Inagaki F."/>
            <person name="Takami H."/>
        </authorList>
    </citation>
    <scope>NUCLEOTIDE SEQUENCE</scope>
    <source>
        <strain evidence="2">Expedition CK06-06</strain>
    </source>
</reference>
<protein>
    <submittedName>
        <fullName evidence="2">Uncharacterized protein</fullName>
    </submittedName>
</protein>
<dbReference type="EMBL" id="BARU01008015">
    <property type="protein sequence ID" value="GAH35613.1"/>
    <property type="molecule type" value="Genomic_DNA"/>
</dbReference>
<gene>
    <name evidence="2" type="ORF">S03H2_15750</name>
</gene>
<accession>X1GRH6</accession>
<sequence length="112" mass="12817">MDEGMKAMREQPLVMRIENLLEEVEKETYSLRNEIHGINEKLLPATVVRDISESEKTDKEIPKGWFVKIVRKLETIRKNLREIDAEEIRKLKGATGLLGPNVKELKGDEGGC</sequence>
<feature type="coiled-coil region" evidence="1">
    <location>
        <begin position="14"/>
        <end position="41"/>
    </location>
</feature>
<comment type="caution">
    <text evidence="2">The sequence shown here is derived from an EMBL/GenBank/DDBJ whole genome shotgun (WGS) entry which is preliminary data.</text>
</comment>
<dbReference type="AlphaFoldDB" id="X1GRH6"/>